<comment type="caution">
    <text evidence="1">The sequence shown here is derived from an EMBL/GenBank/DDBJ whole genome shotgun (WGS) entry which is preliminary data.</text>
</comment>
<protein>
    <submittedName>
        <fullName evidence="1">Uncharacterized protein</fullName>
    </submittedName>
</protein>
<sequence length="43" mass="4981">MLKKLSEVLNGFSKQILALERINSQRCIGKDLDTTRTIFENKK</sequence>
<proteinExistence type="predicted"/>
<organism evidence="1 2">
    <name type="scientific">Paraclostridium ghonii</name>
    <dbReference type="NCBI Taxonomy" id="29358"/>
    <lineage>
        <taxon>Bacteria</taxon>
        <taxon>Bacillati</taxon>
        <taxon>Bacillota</taxon>
        <taxon>Clostridia</taxon>
        <taxon>Peptostreptococcales</taxon>
        <taxon>Peptostreptococcaceae</taxon>
        <taxon>Paraclostridium</taxon>
    </lineage>
</organism>
<name>A0ABU0N3H0_9FIRM</name>
<evidence type="ECO:0000313" key="1">
    <source>
        <dbReference type="EMBL" id="MDQ0557713.1"/>
    </source>
</evidence>
<dbReference type="EMBL" id="JAUSWG010000013">
    <property type="protein sequence ID" value="MDQ0557713.1"/>
    <property type="molecule type" value="Genomic_DNA"/>
</dbReference>
<reference evidence="1 2" key="1">
    <citation type="submission" date="2023-07" db="EMBL/GenBank/DDBJ databases">
        <title>Genomic Encyclopedia of Type Strains, Phase IV (KMG-IV): sequencing the most valuable type-strain genomes for metagenomic binning, comparative biology and taxonomic classification.</title>
        <authorList>
            <person name="Goeker M."/>
        </authorList>
    </citation>
    <scope>NUCLEOTIDE SEQUENCE [LARGE SCALE GENOMIC DNA]</scope>
    <source>
        <strain evidence="1 2">DSM 15049</strain>
    </source>
</reference>
<gene>
    <name evidence="1" type="ORF">QOZ92_002848</name>
</gene>
<accession>A0ABU0N3H0</accession>
<dbReference type="Proteomes" id="UP001232584">
    <property type="component" value="Unassembled WGS sequence"/>
</dbReference>
<evidence type="ECO:0000313" key="2">
    <source>
        <dbReference type="Proteomes" id="UP001232584"/>
    </source>
</evidence>
<keyword evidence="2" id="KW-1185">Reference proteome</keyword>
<dbReference type="RefSeq" id="WP_284694019.1">
    <property type="nucleotide sequence ID" value="NZ_BAAACE010000028.1"/>
</dbReference>